<keyword evidence="6" id="KW-1185">Reference proteome</keyword>
<dbReference type="InterPro" id="IPR013103">
    <property type="entry name" value="RVT_2"/>
</dbReference>
<dbReference type="PANTHER" id="PTHR21245">
    <property type="entry name" value="HETEROGENEOUS NUCLEAR RIBONUCLEOPROTEIN"/>
    <property type="match status" value="1"/>
</dbReference>
<dbReference type="SUPFAM" id="SSF54928">
    <property type="entry name" value="RNA-binding domain, RBD"/>
    <property type="match status" value="2"/>
</dbReference>
<dbReference type="AlphaFoldDB" id="A0AA38GEP2"/>
<dbReference type="PROSITE" id="PS50102">
    <property type="entry name" value="RRM"/>
    <property type="match status" value="3"/>
</dbReference>
<dbReference type="GO" id="GO:0003723">
    <property type="term" value="F:RNA binding"/>
    <property type="evidence" value="ECO:0007669"/>
    <property type="project" value="UniProtKB-UniRule"/>
</dbReference>
<accession>A0AA38GEP2</accession>
<feature type="non-terminal residue" evidence="5">
    <location>
        <position position="1229"/>
    </location>
</feature>
<feature type="region of interest" description="Disordered" evidence="3">
    <location>
        <begin position="684"/>
        <end position="713"/>
    </location>
</feature>
<gene>
    <name evidence="5" type="ORF">KI387_016503</name>
</gene>
<evidence type="ECO:0000256" key="2">
    <source>
        <dbReference type="PROSITE-ProRule" id="PRU00176"/>
    </source>
</evidence>
<dbReference type="Pfam" id="PF07727">
    <property type="entry name" value="RVT_2"/>
    <property type="match status" value="1"/>
</dbReference>
<feature type="region of interest" description="Disordered" evidence="3">
    <location>
        <begin position="1190"/>
        <end position="1229"/>
    </location>
</feature>
<evidence type="ECO:0000256" key="1">
    <source>
        <dbReference type="ARBA" id="ARBA00022884"/>
    </source>
</evidence>
<feature type="domain" description="RRM" evidence="4">
    <location>
        <begin position="729"/>
        <end position="807"/>
    </location>
</feature>
<dbReference type="Pfam" id="PF14223">
    <property type="entry name" value="Retrotran_gag_2"/>
    <property type="match status" value="1"/>
</dbReference>
<dbReference type="Proteomes" id="UP000824469">
    <property type="component" value="Unassembled WGS sequence"/>
</dbReference>
<feature type="domain" description="RRM" evidence="4">
    <location>
        <begin position="906"/>
        <end position="986"/>
    </location>
</feature>
<dbReference type="InterPro" id="IPR012677">
    <property type="entry name" value="Nucleotide-bd_a/b_plait_sf"/>
</dbReference>
<feature type="domain" description="RRM" evidence="4">
    <location>
        <begin position="809"/>
        <end position="893"/>
    </location>
</feature>
<evidence type="ECO:0000313" key="6">
    <source>
        <dbReference type="Proteomes" id="UP000824469"/>
    </source>
</evidence>
<dbReference type="CDD" id="cd09272">
    <property type="entry name" value="RNase_HI_RT_Ty1"/>
    <property type="match status" value="1"/>
</dbReference>
<evidence type="ECO:0000313" key="5">
    <source>
        <dbReference type="EMBL" id="KAH9321864.1"/>
    </source>
</evidence>
<feature type="compositionally biased region" description="Basic and acidic residues" evidence="3">
    <location>
        <begin position="615"/>
        <end position="647"/>
    </location>
</feature>
<proteinExistence type="predicted"/>
<feature type="region of interest" description="Disordered" evidence="3">
    <location>
        <begin position="502"/>
        <end position="586"/>
    </location>
</feature>
<dbReference type="CDD" id="cd00590">
    <property type="entry name" value="RRM_SF"/>
    <property type="match status" value="3"/>
</dbReference>
<feature type="region of interest" description="Disordered" evidence="3">
    <location>
        <begin position="1050"/>
        <end position="1076"/>
    </location>
</feature>
<feature type="region of interest" description="Disordered" evidence="3">
    <location>
        <begin position="598"/>
        <end position="664"/>
    </location>
</feature>
<feature type="compositionally biased region" description="Low complexity" evidence="3">
    <location>
        <begin position="1006"/>
        <end position="1019"/>
    </location>
</feature>
<sequence length="1229" mass="138295">MAEENKYKVEKFDGRNYQLWKMQIEDYLYQRDLYLPLDEKSRPMKMTDEEWKILDRKALGSIRLSLTAFVASNIIEVTSTVGLMKSLANLYEKPSASNKVYLMKKLFSSKMHEGGSTSSHLNDFRSIVNQLKSVDIPFDDEVKTLLFLCSLPDSWDNLVMVVSNTTSTNNILKFDDVVSIILNEEIHRKSTKESSSGNALNVESRGDSWKVTKGAFVVARGDRHRSLANLDTNLQEVQNEPLVLQNPVRRSQKMTSIRIVLSLVAVEDFHLEKLDVKMDFLHGDLDEEIYMQQPLGYEVKGSSMQNIGELKGKLAHTFSMKDLGAVKRILGMKIHRDMKNKKLYLSQEDYIYKGVRKVQDARMQNLPNIAQVVGVVSRYMANPGKEHWKEVQWILRYLKGTSSMWLCYGGLDISLCGYVDSDMAGDLDEAEYVVATEASKEMIWMSRFMKELGKEQDDCKLFSDSQSVIHLENNSAFYLRTKHIQLRFCVRIQRQQVSFVTMPPKPVKKSPAGPGMKKAGTKTVAKSPKVTAKSASSTAVKKEAEAVEKAQVTPSATVEAPKVEEKPSETIPPKPTIAETASNDVEKSVDDVMAEEKEPEAVKGNAESFAGDVGVSKDEGIKEDTSKGKVIKEDDSKDEGIKGKELSVGDTDVGMQEAQGIEGITEENQVIDREKTENDEVLVEEGEGGDADDGREYNEEELGGEGEEGHPQHVEMPAPMKERRKQKEFEVFVGGLDKDANEEDLKKVFCEVGEIIEIRLAKNPHTQKNKGFAFIRFATVEQAKKAVLELKNPQVKGKRCGVTRSQDNETLYVRNISRTWTKDALRDKLKEYGIENVEELTLMDDPEHEGMNRGFSFLEFNTHLDATNAFKRLQKRDVFFGVDVCAKVAFAKSGIEPDEEIMAQVKSIFVDGLPATWDEEHVREKFKKYGDIENVQLARNMPSARRKDFGFINFTTREAALACIEGVNKNELSEGNKKINIKATLRKPQQKGRSIKDGARGAHQIGYSSSRGYSGSRGSRVPWGRSAGVHYGGRFGVRGARDALGERDYYRGSRDFPDRGRHLQSSGRIYDRRPTAPAYVHGGYSRDYGEEDELYFQRQARTSSRSAAAIPRRAVYRDDYGYDADYYSESIPQSHSRIPSRRAAYVEDGYGYHVDEVSTYHDAPGRNYDAVSGSKRPYSDLDQEISYAGPSARRQRTHLDHDLEAGPVGGGRAGGMEAVPYPNIYSSRN</sequence>
<feature type="compositionally biased region" description="Basic and acidic residues" evidence="3">
    <location>
        <begin position="1050"/>
        <end position="1061"/>
    </location>
</feature>
<keyword evidence="1 2" id="KW-0694">RNA-binding</keyword>
<feature type="region of interest" description="Disordered" evidence="3">
    <location>
        <begin position="986"/>
        <end position="1019"/>
    </location>
</feature>
<evidence type="ECO:0000259" key="4">
    <source>
        <dbReference type="PROSITE" id="PS50102"/>
    </source>
</evidence>
<protein>
    <recommendedName>
        <fullName evidence="4">RRM domain-containing protein</fullName>
    </recommendedName>
</protein>
<evidence type="ECO:0000256" key="3">
    <source>
        <dbReference type="SAM" id="MobiDB-lite"/>
    </source>
</evidence>
<reference evidence="5 6" key="1">
    <citation type="journal article" date="2021" name="Nat. Plants">
        <title>The Taxus genome provides insights into paclitaxel biosynthesis.</title>
        <authorList>
            <person name="Xiong X."/>
            <person name="Gou J."/>
            <person name="Liao Q."/>
            <person name="Li Y."/>
            <person name="Zhou Q."/>
            <person name="Bi G."/>
            <person name="Li C."/>
            <person name="Du R."/>
            <person name="Wang X."/>
            <person name="Sun T."/>
            <person name="Guo L."/>
            <person name="Liang H."/>
            <person name="Lu P."/>
            <person name="Wu Y."/>
            <person name="Zhang Z."/>
            <person name="Ro D.K."/>
            <person name="Shang Y."/>
            <person name="Huang S."/>
            <person name="Yan J."/>
        </authorList>
    </citation>
    <scope>NUCLEOTIDE SEQUENCE [LARGE SCALE GENOMIC DNA]</scope>
    <source>
        <strain evidence="5">Ta-2019</strain>
    </source>
</reference>
<comment type="caution">
    <text evidence="5">The sequence shown here is derived from an EMBL/GenBank/DDBJ whole genome shotgun (WGS) entry which is preliminary data.</text>
</comment>
<dbReference type="Pfam" id="PF00076">
    <property type="entry name" value="RRM_1"/>
    <property type="match status" value="3"/>
</dbReference>
<dbReference type="InterPro" id="IPR035979">
    <property type="entry name" value="RBD_domain_sf"/>
</dbReference>
<dbReference type="Gene3D" id="3.30.70.330">
    <property type="match status" value="3"/>
</dbReference>
<organism evidence="5 6">
    <name type="scientific">Taxus chinensis</name>
    <name type="common">Chinese yew</name>
    <name type="synonym">Taxus wallichiana var. chinensis</name>
    <dbReference type="NCBI Taxonomy" id="29808"/>
    <lineage>
        <taxon>Eukaryota</taxon>
        <taxon>Viridiplantae</taxon>
        <taxon>Streptophyta</taxon>
        <taxon>Embryophyta</taxon>
        <taxon>Tracheophyta</taxon>
        <taxon>Spermatophyta</taxon>
        <taxon>Pinopsida</taxon>
        <taxon>Pinidae</taxon>
        <taxon>Conifers II</taxon>
        <taxon>Cupressales</taxon>
        <taxon>Taxaceae</taxon>
        <taxon>Taxus</taxon>
    </lineage>
</organism>
<dbReference type="InterPro" id="IPR000504">
    <property type="entry name" value="RRM_dom"/>
</dbReference>
<dbReference type="SMART" id="SM00360">
    <property type="entry name" value="RRM"/>
    <property type="match status" value="3"/>
</dbReference>
<name>A0AA38GEP2_TAXCH</name>
<dbReference type="EMBL" id="JAHRHJ020000003">
    <property type="protein sequence ID" value="KAH9321864.1"/>
    <property type="molecule type" value="Genomic_DNA"/>
</dbReference>